<dbReference type="GeneID" id="38774096"/>
<reference evidence="1 2" key="1">
    <citation type="journal article" date="2018" name="Sci. Rep.">
        <title>Genome sequence of the cauliflower mushroom Sparassis crispa (Hanabiratake) and its association with beneficial usage.</title>
        <authorList>
            <person name="Kiyama R."/>
            <person name="Furutani Y."/>
            <person name="Kawaguchi K."/>
            <person name="Nakanishi T."/>
        </authorList>
    </citation>
    <scope>NUCLEOTIDE SEQUENCE [LARGE SCALE GENOMIC DNA]</scope>
</reference>
<sequence>MVLLPGARYLVASVTDDAGLNYAVVVFSVDRTSLGAVPLAKTLTLTKAYNLRAKYMTVHGESGIVVAFDREMRGNESWKCFDASKRDTNGGAKPKSPFKYECVLLHVSLSSLEALIRARVVPGSREYLLYASTRPRPFQNLATVMSRKPIGAPSLGEIFGSPYVAVSEDCSNIVFKNLDGGNASVLTCVPTVLGSDEAHSIEAIHLVSERNQVLVVRKIKIERGSPALAIEYFDVLSEPGGPRAHTDSIYLYCKDVASVKISDNDSYARNGLSQSILSTPISVFIRTTDEGSLAYLRIFPQRKEHGLAAAPTSPSFDLARRPSFSTEVYPLQDGAQLQQLSWEDEHVGVLPASCRPVVYLIDKNDPDASPHILRYMRLRDFDPESTSKQAAHDGGDLEDNSGETARMMTTQLVIPAKVANLASVSALAWDETTGRLCIADARTGMVQVLDFAALPLS</sequence>
<organism evidence="1 2">
    <name type="scientific">Sparassis crispa</name>
    <dbReference type="NCBI Taxonomy" id="139825"/>
    <lineage>
        <taxon>Eukaryota</taxon>
        <taxon>Fungi</taxon>
        <taxon>Dikarya</taxon>
        <taxon>Basidiomycota</taxon>
        <taxon>Agaricomycotina</taxon>
        <taxon>Agaricomycetes</taxon>
        <taxon>Polyporales</taxon>
        <taxon>Sparassidaceae</taxon>
        <taxon>Sparassis</taxon>
    </lineage>
</organism>
<dbReference type="EMBL" id="BFAD01000001">
    <property type="protein sequence ID" value="GBE77179.1"/>
    <property type="molecule type" value="Genomic_DNA"/>
</dbReference>
<evidence type="ECO:0008006" key="3">
    <source>
        <dbReference type="Google" id="ProtNLM"/>
    </source>
</evidence>
<dbReference type="Proteomes" id="UP000287166">
    <property type="component" value="Unassembled WGS sequence"/>
</dbReference>
<evidence type="ECO:0000313" key="2">
    <source>
        <dbReference type="Proteomes" id="UP000287166"/>
    </source>
</evidence>
<dbReference type="OrthoDB" id="3219396at2759"/>
<dbReference type="RefSeq" id="XP_027608092.1">
    <property type="nucleotide sequence ID" value="XM_027752291.1"/>
</dbReference>
<dbReference type="InParanoid" id="A0A401G4V3"/>
<accession>A0A401G4V3</accession>
<name>A0A401G4V3_9APHY</name>
<proteinExistence type="predicted"/>
<dbReference type="AlphaFoldDB" id="A0A401G4V3"/>
<dbReference type="STRING" id="139825.A0A401G4V3"/>
<evidence type="ECO:0000313" key="1">
    <source>
        <dbReference type="EMBL" id="GBE77179.1"/>
    </source>
</evidence>
<keyword evidence="2" id="KW-1185">Reference proteome</keyword>
<protein>
    <recommendedName>
        <fullName evidence="3">Cleavage/polyadenylation specificity factor A subunit N-terminal domain-containing protein</fullName>
    </recommendedName>
</protein>
<gene>
    <name evidence="1" type="ORF">SCP_0100510</name>
</gene>
<comment type="caution">
    <text evidence="1">The sequence shown here is derived from an EMBL/GenBank/DDBJ whole genome shotgun (WGS) entry which is preliminary data.</text>
</comment>